<dbReference type="RefSeq" id="WP_255188153.1">
    <property type="nucleotide sequence ID" value="NZ_CP113517.1"/>
</dbReference>
<gene>
    <name evidence="1" type="ORF">NM686_012285</name>
</gene>
<proteinExistence type="predicted"/>
<dbReference type="SUPFAM" id="SSF52091">
    <property type="entry name" value="SpoIIaa-like"/>
    <property type="match status" value="1"/>
</dbReference>
<protein>
    <submittedName>
        <fullName evidence="1">STAS/SEC14 domain-containing protein</fullName>
    </submittedName>
</protein>
<dbReference type="InterPro" id="IPR038396">
    <property type="entry name" value="SpoIIAA-like_sf"/>
</dbReference>
<dbReference type="InterPro" id="IPR036513">
    <property type="entry name" value="STAS_dom_sf"/>
</dbReference>
<sequence length="120" mass="13573">MSAEIISNMGGIVTNKITGLLTYAELAGVQQELLGIIGREGGIRLLIVCEDFQGWDKQGDWDDVSFQYKSDPYINKMALVGDKKWKDLALLFTGQGFREFPIEYFEPHELDKARAWLLEG</sequence>
<evidence type="ECO:0000313" key="2">
    <source>
        <dbReference type="Proteomes" id="UP001162780"/>
    </source>
</evidence>
<dbReference type="InterPro" id="IPR021866">
    <property type="entry name" value="SpoIIAA-like"/>
</dbReference>
<organism evidence="1 2">
    <name type="scientific">Methylomonas rapida</name>
    <dbReference type="NCBI Taxonomy" id="2963939"/>
    <lineage>
        <taxon>Bacteria</taxon>
        <taxon>Pseudomonadati</taxon>
        <taxon>Pseudomonadota</taxon>
        <taxon>Gammaproteobacteria</taxon>
        <taxon>Methylococcales</taxon>
        <taxon>Methylococcaceae</taxon>
        <taxon>Methylomonas</taxon>
    </lineage>
</organism>
<evidence type="ECO:0000313" key="1">
    <source>
        <dbReference type="EMBL" id="WAR43172.1"/>
    </source>
</evidence>
<keyword evidence="2" id="KW-1185">Reference proteome</keyword>
<reference evidence="1" key="1">
    <citation type="submission" date="2022-11" db="EMBL/GenBank/DDBJ databases">
        <title>Methylomonas rapida sp. nov., Carotenoid-Producing Obligate Methanotrophs with High Growth Characteristics and Biotechnological Potential.</title>
        <authorList>
            <person name="Tikhonova E.N."/>
            <person name="Suleimanov R.Z."/>
            <person name="Miroshnikov K."/>
            <person name="Oshkin I.Y."/>
            <person name="Belova S.E."/>
            <person name="Danilova O.V."/>
            <person name="Ashikhmin A."/>
            <person name="Konopkin A."/>
            <person name="But S.Y."/>
            <person name="Khmelenina V.N."/>
            <person name="Kuznetsov N."/>
            <person name="Pimenov N.V."/>
            <person name="Dedysh S.N."/>
        </authorList>
    </citation>
    <scope>NUCLEOTIDE SEQUENCE</scope>
    <source>
        <strain evidence="1">MP1</strain>
    </source>
</reference>
<dbReference type="Proteomes" id="UP001162780">
    <property type="component" value="Chromosome"/>
</dbReference>
<dbReference type="EMBL" id="CP113517">
    <property type="protein sequence ID" value="WAR43172.1"/>
    <property type="molecule type" value="Genomic_DNA"/>
</dbReference>
<dbReference type="Pfam" id="PF11964">
    <property type="entry name" value="SpoIIAA-like"/>
    <property type="match status" value="1"/>
</dbReference>
<dbReference type="Gene3D" id="3.40.50.10600">
    <property type="entry name" value="SpoIIaa-like domains"/>
    <property type="match status" value="1"/>
</dbReference>
<accession>A0ABY7GDV6</accession>
<name>A0ABY7GDV6_9GAMM</name>